<dbReference type="Proteomes" id="UP000199581">
    <property type="component" value="Unassembled WGS sequence"/>
</dbReference>
<keyword evidence="2" id="KW-1133">Transmembrane helix</keyword>
<reference evidence="4 5" key="1">
    <citation type="submission" date="2016-10" db="EMBL/GenBank/DDBJ databases">
        <authorList>
            <person name="Varghese N."/>
            <person name="Submissions S."/>
        </authorList>
    </citation>
    <scope>NUCLEOTIDE SEQUENCE [LARGE SCALE GENOMIC DNA]</scope>
    <source>
        <strain evidence="4 5">DSM 1741</strain>
    </source>
</reference>
<sequence length="360" mass="37237">MSSDLTINRFQTGNIDASSALQELTGTRQVGGTTLPPAIGDMTLNNALEQLGLPVLSIPVGSMSLDSLMNAIGNEARRQACKDGVNSLELKAQQQKEVNDKQLEQLAKQLEEMKKKAVLNGFLKAFKIIGMIVGAIASAATIVAGALTGNPLLIAAGCIGMAMTVDTLVSTATDGKVSLMAGFEKLGKAMGMDDEAAKWFAFGMQMAIMVVAIGVSLGAGLAGTSSSAAKVGTDAVKVGAEVAKVGAQTAQVSTQATQKALSVILAAQKILNFTSAGLGVAQGATTVASAVVDYNVAQTKITTKELEAILERLRESIEMDRALVENEMERANDLMAKVTEIIKGCAETQAAILTTTPAMA</sequence>
<keyword evidence="2" id="KW-0812">Transmembrane</keyword>
<feature type="transmembrane region" description="Helical" evidence="2">
    <location>
        <begin position="196"/>
        <end position="221"/>
    </location>
</feature>
<dbReference type="InterPro" id="IPR006972">
    <property type="entry name" value="BipB-like_C"/>
</dbReference>
<comment type="caution">
    <text evidence="4">The sequence shown here is derived from an EMBL/GenBank/DDBJ whole genome shotgun (WGS) entry which is preliminary data.</text>
</comment>
<dbReference type="RefSeq" id="WP_092188761.1">
    <property type="nucleotide sequence ID" value="NZ_FOTO01000001.1"/>
</dbReference>
<organism evidence="4 5">
    <name type="scientific">Desulfomicrobium norvegicum (strain DSM 1741 / NCIMB 8310)</name>
    <name type="common">Desulfovibrio baculatus (strain Norway 4)</name>
    <name type="synonym">Desulfovibrio desulfuricans (strain Norway 4)</name>
    <dbReference type="NCBI Taxonomy" id="52561"/>
    <lineage>
        <taxon>Bacteria</taxon>
        <taxon>Pseudomonadati</taxon>
        <taxon>Thermodesulfobacteriota</taxon>
        <taxon>Desulfovibrionia</taxon>
        <taxon>Desulfovibrionales</taxon>
        <taxon>Desulfomicrobiaceae</taxon>
        <taxon>Desulfomicrobium</taxon>
    </lineage>
</organism>
<accession>A0A8G2BZZ6</accession>
<evidence type="ECO:0000259" key="3">
    <source>
        <dbReference type="Pfam" id="PF04888"/>
    </source>
</evidence>
<evidence type="ECO:0000256" key="1">
    <source>
        <dbReference type="SAM" id="Coils"/>
    </source>
</evidence>
<feature type="domain" description="Translocator protein BipB-like C-terminal" evidence="3">
    <location>
        <begin position="92"/>
        <end position="353"/>
    </location>
</feature>
<keyword evidence="1" id="KW-0175">Coiled coil</keyword>
<evidence type="ECO:0000313" key="5">
    <source>
        <dbReference type="Proteomes" id="UP000199581"/>
    </source>
</evidence>
<name>A0A8G2BZZ6_DESNO</name>
<dbReference type="Pfam" id="PF04888">
    <property type="entry name" value="SseC"/>
    <property type="match status" value="1"/>
</dbReference>
<feature type="transmembrane region" description="Helical" evidence="2">
    <location>
        <begin position="125"/>
        <end position="147"/>
    </location>
</feature>
<keyword evidence="5" id="KW-1185">Reference proteome</keyword>
<evidence type="ECO:0000313" key="4">
    <source>
        <dbReference type="EMBL" id="SFL29402.1"/>
    </source>
</evidence>
<keyword evidence="2" id="KW-0472">Membrane</keyword>
<proteinExistence type="predicted"/>
<dbReference type="EMBL" id="FOTO01000001">
    <property type="protein sequence ID" value="SFL29402.1"/>
    <property type="molecule type" value="Genomic_DNA"/>
</dbReference>
<protein>
    <submittedName>
        <fullName evidence="4">Secretion system effector C (SseC) like family protein</fullName>
    </submittedName>
</protein>
<feature type="coiled-coil region" evidence="1">
    <location>
        <begin position="296"/>
        <end position="341"/>
    </location>
</feature>
<dbReference type="AlphaFoldDB" id="A0A8G2BZZ6"/>
<gene>
    <name evidence="4" type="ORF">SAMN05421830_101416</name>
</gene>
<feature type="coiled-coil region" evidence="1">
    <location>
        <begin position="85"/>
        <end position="120"/>
    </location>
</feature>
<evidence type="ECO:0000256" key="2">
    <source>
        <dbReference type="SAM" id="Phobius"/>
    </source>
</evidence>